<keyword evidence="2" id="KW-0862">Zinc</keyword>
<evidence type="ECO:0000256" key="2">
    <source>
        <dbReference type="PROSITE-ProRule" id="PRU00723"/>
    </source>
</evidence>
<dbReference type="VEuPathDB" id="VectorBase:HLOH_040173"/>
<keyword evidence="6" id="KW-1185">Reference proteome</keyword>
<reference evidence="5 6" key="1">
    <citation type="journal article" date="2020" name="Cell">
        <title>Large-Scale Comparative Analyses of Tick Genomes Elucidate Their Genetic Diversity and Vector Capacities.</title>
        <authorList>
            <consortium name="Tick Genome and Microbiome Consortium (TIGMIC)"/>
            <person name="Jia N."/>
            <person name="Wang J."/>
            <person name="Shi W."/>
            <person name="Du L."/>
            <person name="Sun Y."/>
            <person name="Zhan W."/>
            <person name="Jiang J.F."/>
            <person name="Wang Q."/>
            <person name="Zhang B."/>
            <person name="Ji P."/>
            <person name="Bell-Sakyi L."/>
            <person name="Cui X.M."/>
            <person name="Yuan T.T."/>
            <person name="Jiang B.G."/>
            <person name="Yang W.F."/>
            <person name="Lam T.T."/>
            <person name="Chang Q.C."/>
            <person name="Ding S.J."/>
            <person name="Wang X.J."/>
            <person name="Zhu J.G."/>
            <person name="Ruan X.D."/>
            <person name="Zhao L."/>
            <person name="Wei J.T."/>
            <person name="Ye R.Z."/>
            <person name="Que T.C."/>
            <person name="Du C.H."/>
            <person name="Zhou Y.H."/>
            <person name="Cheng J.X."/>
            <person name="Dai P.F."/>
            <person name="Guo W.B."/>
            <person name="Han X.H."/>
            <person name="Huang E.J."/>
            <person name="Li L.F."/>
            <person name="Wei W."/>
            <person name="Gao Y.C."/>
            <person name="Liu J.Z."/>
            <person name="Shao H.Z."/>
            <person name="Wang X."/>
            <person name="Wang C.C."/>
            <person name="Yang T.C."/>
            <person name="Huo Q.B."/>
            <person name="Li W."/>
            <person name="Chen H.Y."/>
            <person name="Chen S.E."/>
            <person name="Zhou L.G."/>
            <person name="Ni X.B."/>
            <person name="Tian J.H."/>
            <person name="Sheng Y."/>
            <person name="Liu T."/>
            <person name="Pan Y.S."/>
            <person name="Xia L.Y."/>
            <person name="Li J."/>
            <person name="Zhao F."/>
            <person name="Cao W.C."/>
        </authorList>
    </citation>
    <scope>NUCLEOTIDE SEQUENCE [LARGE SCALE GENOMIC DNA]</scope>
    <source>
        <strain evidence="5">HaeL-2018</strain>
    </source>
</reference>
<dbReference type="InterPro" id="IPR019734">
    <property type="entry name" value="TPR_rpt"/>
</dbReference>
<keyword evidence="2" id="KW-0863">Zinc-finger</keyword>
<proteinExistence type="predicted"/>
<dbReference type="SUPFAM" id="SSF54928">
    <property type="entry name" value="RNA-binding domain, RBD"/>
    <property type="match status" value="1"/>
</dbReference>
<dbReference type="InterPro" id="IPR011990">
    <property type="entry name" value="TPR-like_helical_dom_sf"/>
</dbReference>
<keyword evidence="2" id="KW-0479">Metal-binding</keyword>
<dbReference type="InterPro" id="IPR035979">
    <property type="entry name" value="RBD_domain_sf"/>
</dbReference>
<dbReference type="EMBL" id="JABSTR010000006">
    <property type="protein sequence ID" value="KAH9372975.1"/>
    <property type="molecule type" value="Genomic_DNA"/>
</dbReference>
<feature type="domain" description="C3H1-type" evidence="4">
    <location>
        <begin position="348"/>
        <end position="375"/>
    </location>
</feature>
<dbReference type="AlphaFoldDB" id="A0A9J6GDV1"/>
<dbReference type="GO" id="GO:0008270">
    <property type="term" value="F:zinc ion binding"/>
    <property type="evidence" value="ECO:0007669"/>
    <property type="project" value="UniProtKB-KW"/>
</dbReference>
<feature type="zinc finger region" description="C3H1-type" evidence="2">
    <location>
        <begin position="348"/>
        <end position="375"/>
    </location>
</feature>
<protein>
    <recommendedName>
        <fullName evidence="4">C3H1-type domain-containing protein</fullName>
    </recommendedName>
</protein>
<dbReference type="PROSITE" id="PS50103">
    <property type="entry name" value="ZF_C3H1"/>
    <property type="match status" value="1"/>
</dbReference>
<dbReference type="Pfam" id="PF13181">
    <property type="entry name" value="TPR_8"/>
    <property type="match status" value="1"/>
</dbReference>
<name>A0A9J6GDV1_HAELO</name>
<feature type="coiled-coil region" evidence="3">
    <location>
        <begin position="197"/>
        <end position="224"/>
    </location>
</feature>
<dbReference type="PROSITE" id="PS50005">
    <property type="entry name" value="TPR"/>
    <property type="match status" value="1"/>
</dbReference>
<dbReference type="PANTHER" id="PTHR47678">
    <property type="entry name" value="TETRATRICOPEPTIDE REPEAT PROTEIN 31"/>
    <property type="match status" value="1"/>
</dbReference>
<comment type="caution">
    <text evidence="5">The sequence shown here is derived from an EMBL/GenBank/DDBJ whole genome shotgun (WGS) entry which is preliminary data.</text>
</comment>
<gene>
    <name evidence="5" type="ORF">HPB48_019798</name>
</gene>
<evidence type="ECO:0000259" key="4">
    <source>
        <dbReference type="PROSITE" id="PS50103"/>
    </source>
</evidence>
<feature type="repeat" description="TPR" evidence="1">
    <location>
        <begin position="141"/>
        <end position="174"/>
    </location>
</feature>
<evidence type="ECO:0000313" key="6">
    <source>
        <dbReference type="Proteomes" id="UP000821853"/>
    </source>
</evidence>
<evidence type="ECO:0000256" key="1">
    <source>
        <dbReference type="PROSITE-ProRule" id="PRU00339"/>
    </source>
</evidence>
<evidence type="ECO:0000256" key="3">
    <source>
        <dbReference type="SAM" id="Coils"/>
    </source>
</evidence>
<dbReference type="Gene3D" id="1.25.40.10">
    <property type="entry name" value="Tetratricopeptide repeat domain"/>
    <property type="match status" value="1"/>
</dbReference>
<accession>A0A9J6GDV1</accession>
<dbReference type="Proteomes" id="UP000821853">
    <property type="component" value="Chromosome 4"/>
</dbReference>
<organism evidence="5 6">
    <name type="scientific">Haemaphysalis longicornis</name>
    <name type="common">Bush tick</name>
    <dbReference type="NCBI Taxonomy" id="44386"/>
    <lineage>
        <taxon>Eukaryota</taxon>
        <taxon>Metazoa</taxon>
        <taxon>Ecdysozoa</taxon>
        <taxon>Arthropoda</taxon>
        <taxon>Chelicerata</taxon>
        <taxon>Arachnida</taxon>
        <taxon>Acari</taxon>
        <taxon>Parasitiformes</taxon>
        <taxon>Ixodida</taxon>
        <taxon>Ixodoidea</taxon>
        <taxon>Ixodidae</taxon>
        <taxon>Haemaphysalinae</taxon>
        <taxon>Haemaphysalis</taxon>
    </lineage>
</organism>
<dbReference type="CDD" id="cd00590">
    <property type="entry name" value="RRM_SF"/>
    <property type="match status" value="1"/>
</dbReference>
<evidence type="ECO:0000313" key="5">
    <source>
        <dbReference type="EMBL" id="KAH9372975.1"/>
    </source>
</evidence>
<dbReference type="OrthoDB" id="2017782at2759"/>
<dbReference type="SMART" id="SM00028">
    <property type="entry name" value="TPR"/>
    <property type="match status" value="3"/>
</dbReference>
<keyword evidence="3" id="KW-0175">Coiled coil</keyword>
<dbReference type="GO" id="GO:0003676">
    <property type="term" value="F:nucleic acid binding"/>
    <property type="evidence" value="ECO:0007669"/>
    <property type="project" value="InterPro"/>
</dbReference>
<sequence length="381" mass="41678">MVALTVVRASGYARASRDQQTRQKEELQEKDNRLQNYVAEGRMNQAKASGGAVPKAASHSSAVSRATNSTFLARSLALQAAELSSAGRFQNAATLLTRTIELEPHEARYFTNHAICHLALNMHHEADQDASAAMSLEPTTTKPHFLRGRAKLGLKSYSAAAACFEQVLRMKPSSEEGRAEFRGARRLEICNAGATLEQAETMEEEKVEKEVEKEEKKMAETLLKNSGGDTQGALDALSRSRNADARPQTVSDTCSSAGPRYLVVRNITHEVTRDMLTRIFFRKPVAADNARTGMHGEMLCGKRLHVELVNTPSAYEEDTTSRMAAMTGQGNRAGTAAAPAGATAPRGPVGRRECRYWRGTGCRKGDKCGFIHIRDHKGMDR</sequence>
<dbReference type="PANTHER" id="PTHR47678:SF4">
    <property type="entry name" value="SHOCK PROTEIN 70 (HSP70)-INTERACTING PROTEIN, PUTATIVE-RELATED"/>
    <property type="match status" value="1"/>
</dbReference>
<dbReference type="InterPro" id="IPR000571">
    <property type="entry name" value="Znf_CCCH"/>
</dbReference>
<keyword evidence="1" id="KW-0802">TPR repeat</keyword>
<dbReference type="SUPFAM" id="SSF48452">
    <property type="entry name" value="TPR-like"/>
    <property type="match status" value="1"/>
</dbReference>